<dbReference type="GO" id="GO:0003700">
    <property type="term" value="F:DNA-binding transcription factor activity"/>
    <property type="evidence" value="ECO:0007669"/>
    <property type="project" value="TreeGrafter"/>
</dbReference>
<evidence type="ECO:0000259" key="4">
    <source>
        <dbReference type="PROSITE" id="PS50977"/>
    </source>
</evidence>
<dbReference type="AlphaFoldDB" id="F2AM35"/>
<keyword evidence="1 2" id="KW-0238">DNA-binding</keyword>
<dbReference type="PROSITE" id="PS50977">
    <property type="entry name" value="HTH_TETR_2"/>
    <property type="match status" value="1"/>
</dbReference>
<organism evidence="5 6">
    <name type="scientific">Rhodopirellula baltica WH47</name>
    <dbReference type="NCBI Taxonomy" id="991778"/>
    <lineage>
        <taxon>Bacteria</taxon>
        <taxon>Pseudomonadati</taxon>
        <taxon>Planctomycetota</taxon>
        <taxon>Planctomycetia</taxon>
        <taxon>Pirellulales</taxon>
        <taxon>Pirellulaceae</taxon>
        <taxon>Rhodopirellula</taxon>
    </lineage>
</organism>
<dbReference type="Pfam" id="PF00440">
    <property type="entry name" value="TetR_N"/>
    <property type="match status" value="1"/>
</dbReference>
<protein>
    <submittedName>
        <fullName evidence="5">TetR family transcriptional regulator</fullName>
    </submittedName>
</protein>
<feature type="domain" description="HTH tetR-type" evidence="4">
    <location>
        <begin position="24"/>
        <end position="84"/>
    </location>
</feature>
<dbReference type="EMBL" id="AFAR01000043">
    <property type="protein sequence ID" value="EGF29286.1"/>
    <property type="molecule type" value="Genomic_DNA"/>
</dbReference>
<dbReference type="PROSITE" id="PS01081">
    <property type="entry name" value="HTH_TETR_1"/>
    <property type="match status" value="1"/>
</dbReference>
<dbReference type="InterPro" id="IPR009057">
    <property type="entry name" value="Homeodomain-like_sf"/>
</dbReference>
<feature type="DNA-binding region" description="H-T-H motif" evidence="2">
    <location>
        <begin position="47"/>
        <end position="66"/>
    </location>
</feature>
<dbReference type="InterPro" id="IPR023772">
    <property type="entry name" value="DNA-bd_HTH_TetR-type_CS"/>
</dbReference>
<evidence type="ECO:0000313" key="6">
    <source>
        <dbReference type="Proteomes" id="UP000006222"/>
    </source>
</evidence>
<evidence type="ECO:0000256" key="3">
    <source>
        <dbReference type="SAM" id="MobiDB-lite"/>
    </source>
</evidence>
<feature type="region of interest" description="Disordered" evidence="3">
    <location>
        <begin position="1"/>
        <end position="25"/>
    </location>
</feature>
<dbReference type="PATRIC" id="fig|991778.3.peg.766"/>
<dbReference type="InterPro" id="IPR050109">
    <property type="entry name" value="HTH-type_TetR-like_transc_reg"/>
</dbReference>
<sequence length="253" mass="28127">MQGKSRPSARFDPFMADPPETSVTDPTQRLLAAAGPVFAERGFDRATVREIANIAEVNVAAVSYYFGDKMGLYRAVITAIREKRERAYPTPVVGKETPQQDLELLIRTLLSRMLAADETGWEAMLMMREMQHPTPAFEGMIRGYFRPLYDALCKTIESLLPPLDAKSSWQTDALVPQLALGVVGQCLHYRIGRPVMAHLISPEVIETHYGLDSLCRQITASTLAACGDQNVIDQHKLLKPSPLNEPQDVSCQQ</sequence>
<dbReference type="Gene3D" id="1.10.357.10">
    <property type="entry name" value="Tetracycline Repressor, domain 2"/>
    <property type="match status" value="1"/>
</dbReference>
<dbReference type="Gene3D" id="1.10.10.60">
    <property type="entry name" value="Homeodomain-like"/>
    <property type="match status" value="1"/>
</dbReference>
<dbReference type="Pfam" id="PF09209">
    <property type="entry name" value="CecR_C"/>
    <property type="match status" value="1"/>
</dbReference>
<evidence type="ECO:0000256" key="2">
    <source>
        <dbReference type="PROSITE-ProRule" id="PRU00335"/>
    </source>
</evidence>
<dbReference type="InterPro" id="IPR001647">
    <property type="entry name" value="HTH_TetR"/>
</dbReference>
<comment type="caution">
    <text evidence="5">The sequence shown here is derived from an EMBL/GenBank/DDBJ whole genome shotgun (WGS) entry which is preliminary data.</text>
</comment>
<accession>F2AM35</accession>
<dbReference type="GO" id="GO:0000976">
    <property type="term" value="F:transcription cis-regulatory region binding"/>
    <property type="evidence" value="ECO:0007669"/>
    <property type="project" value="TreeGrafter"/>
</dbReference>
<evidence type="ECO:0000256" key="1">
    <source>
        <dbReference type="ARBA" id="ARBA00023125"/>
    </source>
</evidence>
<evidence type="ECO:0000313" key="5">
    <source>
        <dbReference type="EMBL" id="EGF29286.1"/>
    </source>
</evidence>
<gene>
    <name evidence="5" type="ORF">RBWH47_01365</name>
</gene>
<dbReference type="PANTHER" id="PTHR30055:SF226">
    <property type="entry name" value="HTH-TYPE TRANSCRIPTIONAL REGULATOR PKSA"/>
    <property type="match status" value="1"/>
</dbReference>
<dbReference type="SUPFAM" id="SSF46689">
    <property type="entry name" value="Homeodomain-like"/>
    <property type="match status" value="1"/>
</dbReference>
<dbReference type="SUPFAM" id="SSF48498">
    <property type="entry name" value="Tetracyclin repressor-like, C-terminal domain"/>
    <property type="match status" value="1"/>
</dbReference>
<dbReference type="InterPro" id="IPR015292">
    <property type="entry name" value="Tscrpt_reg_YbiH_C"/>
</dbReference>
<name>F2AM35_RHOBT</name>
<dbReference type="InterPro" id="IPR036271">
    <property type="entry name" value="Tet_transcr_reg_TetR-rel_C_sf"/>
</dbReference>
<reference evidence="5 6" key="1">
    <citation type="journal article" date="2013" name="Mar. Genomics">
        <title>Expression of sulfatases in Rhodopirellula baltica and the diversity of sulfatases in the genus Rhodopirellula.</title>
        <authorList>
            <person name="Wegner C.E."/>
            <person name="Richter-Heitmann T."/>
            <person name="Klindworth A."/>
            <person name="Klockow C."/>
            <person name="Richter M."/>
            <person name="Achstetter T."/>
            <person name="Glockner F.O."/>
            <person name="Harder J."/>
        </authorList>
    </citation>
    <scope>NUCLEOTIDE SEQUENCE [LARGE SCALE GENOMIC DNA]</scope>
    <source>
        <strain evidence="5 6">WH47</strain>
    </source>
</reference>
<dbReference type="PANTHER" id="PTHR30055">
    <property type="entry name" value="HTH-TYPE TRANSCRIPTIONAL REGULATOR RUTR"/>
    <property type="match status" value="1"/>
</dbReference>
<proteinExistence type="predicted"/>
<dbReference type="Proteomes" id="UP000006222">
    <property type="component" value="Unassembled WGS sequence"/>
</dbReference>